<dbReference type="AlphaFoldDB" id="A0A174P685"/>
<feature type="transmembrane region" description="Helical" evidence="5">
    <location>
        <begin position="91"/>
        <end position="108"/>
    </location>
</feature>
<evidence type="ECO:0000256" key="5">
    <source>
        <dbReference type="SAM" id="Phobius"/>
    </source>
</evidence>
<feature type="transmembrane region" description="Helical" evidence="5">
    <location>
        <begin position="120"/>
        <end position="145"/>
    </location>
</feature>
<feature type="transmembrane region" description="Helical" evidence="5">
    <location>
        <begin position="60"/>
        <end position="79"/>
    </location>
</feature>
<evidence type="ECO:0000313" key="7">
    <source>
        <dbReference type="EMBL" id="CUP53825.1"/>
    </source>
</evidence>
<keyword evidence="7" id="KW-0436">Ligase</keyword>
<sequence>MKVLNDSIILLVEKLLIIFSFVYLMTFLFYMPAYLNYVYILSLTILYSIYFYVSKIKLEISFITILSIVLLGYIYIAVVCADQLECKRYKLYTLVSLFILLQLNSLIFRKHYKFASKVFILTILLFYLFLSIKIIVSKSSIFFIIEQYFDNIGIFAIFISLSTVIILYRIKEFRFKYINWMCVLILLASSICVLLLKSRTAFIVLVSFLVFSKMKCIRLKKNKIVLMCFIGLFVLILAAFIKQNSSLGRLFIWKTSSYIVKDNLIFGIGYNNFAAVYPIYQATMYQTGKMSSKDMLLADNTKVALNEYIQIMAELGLVGLILFILFIAVYIHYNKENTCLYWCICIAMFFSYILHSAIICYMLILQLSLSSIPPIFKFDQIKSIIILFVLICFSLYSLDFCFHKINSTKVIQLLFTQSPDKLNTFYDINERYLCDNTKILFKLAEYNYEHNCIDKSLFFLYRLDDLIKNNELELLKGKCYVKNKCFDLAERHLLLSIAICPNRFVNRYELFNFYKNINMDSKATVIAKDICEMKEKVPSIHTLVIKKEMFNYLDSKIVR</sequence>
<dbReference type="GO" id="GO:0016874">
    <property type="term" value="F:ligase activity"/>
    <property type="evidence" value="ECO:0007669"/>
    <property type="project" value="UniProtKB-KW"/>
</dbReference>
<feature type="domain" description="O-antigen ligase-related" evidence="6">
    <location>
        <begin position="185"/>
        <end position="324"/>
    </location>
</feature>
<dbReference type="Proteomes" id="UP000095576">
    <property type="component" value="Unassembled WGS sequence"/>
</dbReference>
<feature type="transmembrane region" description="Helical" evidence="5">
    <location>
        <begin position="224"/>
        <end position="241"/>
    </location>
</feature>
<feature type="transmembrane region" description="Helical" evidence="5">
    <location>
        <begin position="384"/>
        <end position="402"/>
    </location>
</feature>
<dbReference type="PANTHER" id="PTHR37422:SF13">
    <property type="entry name" value="LIPOPOLYSACCHARIDE BIOSYNTHESIS PROTEIN PA4999-RELATED"/>
    <property type="match status" value="1"/>
</dbReference>
<feature type="transmembrane region" description="Helical" evidence="5">
    <location>
        <begin position="36"/>
        <end position="53"/>
    </location>
</feature>
<evidence type="ECO:0000256" key="4">
    <source>
        <dbReference type="ARBA" id="ARBA00023136"/>
    </source>
</evidence>
<evidence type="ECO:0000259" key="6">
    <source>
        <dbReference type="Pfam" id="PF04932"/>
    </source>
</evidence>
<dbReference type="InterPro" id="IPR051533">
    <property type="entry name" value="WaaL-like"/>
</dbReference>
<evidence type="ECO:0000256" key="2">
    <source>
        <dbReference type="ARBA" id="ARBA00022692"/>
    </source>
</evidence>
<dbReference type="Pfam" id="PF04932">
    <property type="entry name" value="Wzy_C"/>
    <property type="match status" value="1"/>
</dbReference>
<accession>A0A174P685</accession>
<keyword evidence="4 5" id="KW-0472">Membrane</keyword>
<protein>
    <submittedName>
        <fullName evidence="7">Lipid A core-O-antigen ligase and related enzymes</fullName>
    </submittedName>
</protein>
<keyword evidence="3 5" id="KW-1133">Transmembrane helix</keyword>
<evidence type="ECO:0000256" key="3">
    <source>
        <dbReference type="ARBA" id="ARBA00022989"/>
    </source>
</evidence>
<dbReference type="RefSeq" id="WP_055299906.1">
    <property type="nucleotide sequence ID" value="NZ_CZAP01000007.1"/>
</dbReference>
<dbReference type="EMBL" id="CZAP01000007">
    <property type="protein sequence ID" value="CUP53825.1"/>
    <property type="molecule type" value="Genomic_DNA"/>
</dbReference>
<organism evidence="7 8">
    <name type="scientific">Bacteroides thetaiotaomicron</name>
    <dbReference type="NCBI Taxonomy" id="818"/>
    <lineage>
        <taxon>Bacteria</taxon>
        <taxon>Pseudomonadati</taxon>
        <taxon>Bacteroidota</taxon>
        <taxon>Bacteroidia</taxon>
        <taxon>Bacteroidales</taxon>
        <taxon>Bacteroidaceae</taxon>
        <taxon>Bacteroides</taxon>
    </lineage>
</organism>
<feature type="transmembrane region" description="Helical" evidence="5">
    <location>
        <begin position="177"/>
        <end position="196"/>
    </location>
</feature>
<feature type="transmembrane region" description="Helical" evidence="5">
    <location>
        <begin position="151"/>
        <end position="170"/>
    </location>
</feature>
<dbReference type="PANTHER" id="PTHR37422">
    <property type="entry name" value="TEICHURONIC ACID BIOSYNTHESIS PROTEIN TUAE"/>
    <property type="match status" value="1"/>
</dbReference>
<evidence type="ECO:0000256" key="1">
    <source>
        <dbReference type="ARBA" id="ARBA00004141"/>
    </source>
</evidence>
<proteinExistence type="predicted"/>
<feature type="transmembrane region" description="Helical" evidence="5">
    <location>
        <begin position="340"/>
        <end position="364"/>
    </location>
</feature>
<gene>
    <name evidence="7" type="ORF">ERS852511_02432</name>
</gene>
<feature type="transmembrane region" description="Helical" evidence="5">
    <location>
        <begin position="7"/>
        <end position="30"/>
    </location>
</feature>
<comment type="subcellular location">
    <subcellularLocation>
        <location evidence="1">Membrane</location>
        <topology evidence="1">Multi-pass membrane protein</topology>
    </subcellularLocation>
</comment>
<evidence type="ECO:0000313" key="8">
    <source>
        <dbReference type="Proteomes" id="UP000095576"/>
    </source>
</evidence>
<keyword evidence="2 5" id="KW-0812">Transmembrane</keyword>
<dbReference type="InterPro" id="IPR007016">
    <property type="entry name" value="O-antigen_ligase-rel_domated"/>
</dbReference>
<name>A0A174P685_BACT4</name>
<feature type="transmembrane region" description="Helical" evidence="5">
    <location>
        <begin position="308"/>
        <end position="333"/>
    </location>
</feature>
<dbReference type="GO" id="GO:0016020">
    <property type="term" value="C:membrane"/>
    <property type="evidence" value="ECO:0007669"/>
    <property type="project" value="UniProtKB-SubCell"/>
</dbReference>
<reference evidence="7 8" key="1">
    <citation type="submission" date="2015-09" db="EMBL/GenBank/DDBJ databases">
        <authorList>
            <consortium name="Pathogen Informatics"/>
        </authorList>
    </citation>
    <scope>NUCLEOTIDE SEQUENCE [LARGE SCALE GENOMIC DNA]</scope>
    <source>
        <strain evidence="7 8">2789STDY5834899</strain>
    </source>
</reference>